<dbReference type="EMBL" id="ML208452">
    <property type="protein sequence ID" value="TFK64985.1"/>
    <property type="molecule type" value="Genomic_DNA"/>
</dbReference>
<evidence type="ECO:0000313" key="2">
    <source>
        <dbReference type="Proteomes" id="UP000308600"/>
    </source>
</evidence>
<evidence type="ECO:0000313" key="1">
    <source>
        <dbReference type="EMBL" id="TFK64985.1"/>
    </source>
</evidence>
<reference evidence="1 2" key="1">
    <citation type="journal article" date="2019" name="Nat. Ecol. Evol.">
        <title>Megaphylogeny resolves global patterns of mushroom evolution.</title>
        <authorList>
            <person name="Varga T."/>
            <person name="Krizsan K."/>
            <person name="Foldi C."/>
            <person name="Dima B."/>
            <person name="Sanchez-Garcia M."/>
            <person name="Sanchez-Ramirez S."/>
            <person name="Szollosi G.J."/>
            <person name="Szarkandi J.G."/>
            <person name="Papp V."/>
            <person name="Albert L."/>
            <person name="Andreopoulos W."/>
            <person name="Angelini C."/>
            <person name="Antonin V."/>
            <person name="Barry K.W."/>
            <person name="Bougher N.L."/>
            <person name="Buchanan P."/>
            <person name="Buyck B."/>
            <person name="Bense V."/>
            <person name="Catcheside P."/>
            <person name="Chovatia M."/>
            <person name="Cooper J."/>
            <person name="Damon W."/>
            <person name="Desjardin D."/>
            <person name="Finy P."/>
            <person name="Geml J."/>
            <person name="Haridas S."/>
            <person name="Hughes K."/>
            <person name="Justo A."/>
            <person name="Karasinski D."/>
            <person name="Kautmanova I."/>
            <person name="Kiss B."/>
            <person name="Kocsube S."/>
            <person name="Kotiranta H."/>
            <person name="LaButti K.M."/>
            <person name="Lechner B.E."/>
            <person name="Liimatainen K."/>
            <person name="Lipzen A."/>
            <person name="Lukacs Z."/>
            <person name="Mihaltcheva S."/>
            <person name="Morgado L.N."/>
            <person name="Niskanen T."/>
            <person name="Noordeloos M.E."/>
            <person name="Ohm R.A."/>
            <person name="Ortiz-Santana B."/>
            <person name="Ovrebo C."/>
            <person name="Racz N."/>
            <person name="Riley R."/>
            <person name="Savchenko A."/>
            <person name="Shiryaev A."/>
            <person name="Soop K."/>
            <person name="Spirin V."/>
            <person name="Szebenyi C."/>
            <person name="Tomsovsky M."/>
            <person name="Tulloss R.E."/>
            <person name="Uehling J."/>
            <person name="Grigoriev I.V."/>
            <person name="Vagvolgyi C."/>
            <person name="Papp T."/>
            <person name="Martin F.M."/>
            <person name="Miettinen O."/>
            <person name="Hibbett D.S."/>
            <person name="Nagy L.G."/>
        </authorList>
    </citation>
    <scope>NUCLEOTIDE SEQUENCE [LARGE SCALE GENOMIC DNA]</scope>
    <source>
        <strain evidence="1 2">NL-1719</strain>
    </source>
</reference>
<sequence>MTSMCKDEEILAPHYLILSPSQRYTSKQSVDFPKADPGSNLLPVALSPFWVLNVNLQAKFDPVELEARAALDHHIMEDCSAKHLVLRTPELISEILNHLALPISTLHDLVDFKPAKGCALRSSLLAAATCCRRFKEPALDALWRTMDSFEPILNMLPIVNQDDFDLLQIQDCTRTLWEKVETYTARIRIFLYQRSLYLRLKDGMATHVSVFNAIVAHQQFLLPGLRVLLIPSCPPEFLQSALYFVSPVLKHIEAGTNESTVFKPHELEMFVLTVSCRTDRLRHLSLFSTTVSLSPSALKALPLHTVTLNNPPKDTLLALSSLPNLKELTVLYAHRSRLDNNALGGFLALDSLSLLADAGAISQYLMACNGGLTRVRFNVIEGDGGQIKDLVDLMAKRLSQSLRRLVVVLSKRVSLNGNFKLVDLFGPLFKIPLAYVHIGHHGSGTLTTSLLDIASKLPAVRHLSLPSSAPGDAPTLSDLYGLTQTHPNISYLGTSLDVQDVLPLFLVHTQHELDTLKVHNSPLLSTNVRPVALQLDRLFPYLRILQSDGPDSSKWKEVSDFLDICHLARRNLIVDV</sequence>
<keyword evidence="2" id="KW-1185">Reference proteome</keyword>
<accession>A0ACD3AHT6</accession>
<name>A0ACD3AHT6_9AGAR</name>
<proteinExistence type="predicted"/>
<organism evidence="1 2">
    <name type="scientific">Pluteus cervinus</name>
    <dbReference type="NCBI Taxonomy" id="181527"/>
    <lineage>
        <taxon>Eukaryota</taxon>
        <taxon>Fungi</taxon>
        <taxon>Dikarya</taxon>
        <taxon>Basidiomycota</taxon>
        <taxon>Agaricomycotina</taxon>
        <taxon>Agaricomycetes</taxon>
        <taxon>Agaricomycetidae</taxon>
        <taxon>Agaricales</taxon>
        <taxon>Pluteineae</taxon>
        <taxon>Pluteaceae</taxon>
        <taxon>Pluteus</taxon>
    </lineage>
</organism>
<gene>
    <name evidence="1" type="ORF">BDN72DRAFT_962840</name>
</gene>
<dbReference type="Proteomes" id="UP000308600">
    <property type="component" value="Unassembled WGS sequence"/>
</dbReference>
<protein>
    <submittedName>
        <fullName evidence="1">Uncharacterized protein</fullName>
    </submittedName>
</protein>